<organism evidence="1 2">
    <name type="scientific">Arthrobacter livingstonensis</name>
    <dbReference type="NCBI Taxonomy" id="670078"/>
    <lineage>
        <taxon>Bacteria</taxon>
        <taxon>Bacillati</taxon>
        <taxon>Actinomycetota</taxon>
        <taxon>Actinomycetes</taxon>
        <taxon>Micrococcales</taxon>
        <taxon>Micrococcaceae</taxon>
        <taxon>Arthrobacter</taxon>
    </lineage>
</organism>
<dbReference type="Pfam" id="PF09365">
    <property type="entry name" value="DUF2461"/>
    <property type="match status" value="1"/>
</dbReference>
<dbReference type="NCBIfam" id="TIGR02453">
    <property type="entry name" value="TIGR02453 family protein"/>
    <property type="match status" value="1"/>
</dbReference>
<name>A0A2V5LBE9_9MICC</name>
<dbReference type="Proteomes" id="UP000247832">
    <property type="component" value="Unassembled WGS sequence"/>
</dbReference>
<reference evidence="1 2" key="1">
    <citation type="submission" date="2018-05" db="EMBL/GenBank/DDBJ databases">
        <title>Genetic diversity of glacier-inhabiting Cryobacterium bacteria in China and description of Cryobacterium mengkeensis sp. nov. and Arthrobacter glacialis sp. nov.</title>
        <authorList>
            <person name="Liu Q."/>
            <person name="Xin Y.-H."/>
        </authorList>
    </citation>
    <scope>NUCLEOTIDE SEQUENCE [LARGE SCALE GENOMIC DNA]</scope>
    <source>
        <strain evidence="1 2">LI2</strain>
    </source>
</reference>
<dbReference type="PANTHER" id="PTHR36452">
    <property type="entry name" value="CHROMOSOME 12, WHOLE GENOME SHOTGUN SEQUENCE"/>
    <property type="match status" value="1"/>
</dbReference>
<sequence>METFTGIPTAASDFYAELEDNNNRDWWLAHKDTYDAVVRVPLESLLAELAPVFGPAKLFRPYRDVRFSPDKSPYKTVQGAFASNYEGVGFYLQVSADGLLVGGGFHSSSAAHLARYRTAVDAPVSGAALAKAAAALSESGFGVEGQKLKTVPRGFPRDHPRAELLKHKTLSASLLVGLPDWMDTASAREEVARHWEQLRPLVDWVIRYAAP</sequence>
<dbReference type="AlphaFoldDB" id="A0A2V5LBE9"/>
<keyword evidence="2" id="KW-1185">Reference proteome</keyword>
<gene>
    <name evidence="1" type="ORF">CVV68_08235</name>
</gene>
<dbReference type="RefSeq" id="WP_110500519.1">
    <property type="nucleotide sequence ID" value="NZ_QJVD01000007.1"/>
</dbReference>
<dbReference type="InterPro" id="IPR015996">
    <property type="entry name" value="UCP028451"/>
</dbReference>
<dbReference type="OrthoDB" id="9794241at2"/>
<proteinExistence type="predicted"/>
<accession>A0A2V5LBE9</accession>
<dbReference type="PANTHER" id="PTHR36452:SF1">
    <property type="entry name" value="DUF2461 DOMAIN-CONTAINING PROTEIN"/>
    <property type="match status" value="1"/>
</dbReference>
<dbReference type="EMBL" id="QJVD01000007">
    <property type="protein sequence ID" value="PYI67844.1"/>
    <property type="molecule type" value="Genomic_DNA"/>
</dbReference>
<comment type="caution">
    <text evidence="1">The sequence shown here is derived from an EMBL/GenBank/DDBJ whole genome shotgun (WGS) entry which is preliminary data.</text>
</comment>
<evidence type="ECO:0000313" key="2">
    <source>
        <dbReference type="Proteomes" id="UP000247832"/>
    </source>
</evidence>
<evidence type="ECO:0000313" key="1">
    <source>
        <dbReference type="EMBL" id="PYI67844.1"/>
    </source>
</evidence>
<dbReference type="PIRSF" id="PIRSF028451">
    <property type="entry name" value="UCP028451"/>
    <property type="match status" value="1"/>
</dbReference>
<protein>
    <submittedName>
        <fullName evidence="1">TIGR02453 family protein</fullName>
    </submittedName>
</protein>
<dbReference type="InterPro" id="IPR012808">
    <property type="entry name" value="CHP02453"/>
</dbReference>